<sequence>MKEFWTSLASLLGVLAFCQTLLQVVFPPELRVASLHFLNQALNYCSSYLDYIINKANEILRKNRERLLYIHSRRGLLDSRGHPWESEPFKHPSTYDTLAMDP</sequence>
<feature type="signal peptide" evidence="1">
    <location>
        <begin position="1"/>
        <end position="16"/>
    </location>
</feature>
<dbReference type="EMBL" id="JBJKBG010000003">
    <property type="protein sequence ID" value="KAL3746011.1"/>
    <property type="molecule type" value="Genomic_DNA"/>
</dbReference>
<feature type="chain" id="PRO_5044754869" evidence="1">
    <location>
        <begin position="17"/>
        <end position="102"/>
    </location>
</feature>
<dbReference type="Proteomes" id="UP001634007">
    <property type="component" value="Unassembled WGS sequence"/>
</dbReference>
<evidence type="ECO:0000313" key="3">
    <source>
        <dbReference type="Proteomes" id="UP001634007"/>
    </source>
</evidence>
<protein>
    <submittedName>
        <fullName evidence="2">Uncharacterized protein</fullName>
    </submittedName>
</protein>
<accession>A0ABD3L268</accession>
<name>A0ABD3L268_EUCGL</name>
<organism evidence="2 3">
    <name type="scientific">Eucalyptus globulus</name>
    <name type="common">Tasmanian blue gum</name>
    <dbReference type="NCBI Taxonomy" id="34317"/>
    <lineage>
        <taxon>Eukaryota</taxon>
        <taxon>Viridiplantae</taxon>
        <taxon>Streptophyta</taxon>
        <taxon>Embryophyta</taxon>
        <taxon>Tracheophyta</taxon>
        <taxon>Spermatophyta</taxon>
        <taxon>Magnoliopsida</taxon>
        <taxon>eudicotyledons</taxon>
        <taxon>Gunneridae</taxon>
        <taxon>Pentapetalae</taxon>
        <taxon>rosids</taxon>
        <taxon>malvids</taxon>
        <taxon>Myrtales</taxon>
        <taxon>Myrtaceae</taxon>
        <taxon>Myrtoideae</taxon>
        <taxon>Eucalypteae</taxon>
        <taxon>Eucalyptus</taxon>
    </lineage>
</organism>
<dbReference type="AlphaFoldDB" id="A0ABD3L268"/>
<evidence type="ECO:0000256" key="1">
    <source>
        <dbReference type="SAM" id="SignalP"/>
    </source>
</evidence>
<reference evidence="2 3" key="1">
    <citation type="submission" date="2024-11" db="EMBL/GenBank/DDBJ databases">
        <title>Chromosome-level genome assembly of Eucalyptus globulus Labill. provides insights into its genome evolution.</title>
        <authorList>
            <person name="Li X."/>
        </authorList>
    </citation>
    <scope>NUCLEOTIDE SEQUENCE [LARGE SCALE GENOMIC DNA]</scope>
    <source>
        <strain evidence="2">CL2024</strain>
        <tissue evidence="2">Fresh tender leaves</tissue>
    </source>
</reference>
<comment type="caution">
    <text evidence="2">The sequence shown here is derived from an EMBL/GenBank/DDBJ whole genome shotgun (WGS) entry which is preliminary data.</text>
</comment>
<gene>
    <name evidence="2" type="ORF">ACJRO7_015023</name>
</gene>
<keyword evidence="1" id="KW-0732">Signal</keyword>
<proteinExistence type="predicted"/>
<evidence type="ECO:0000313" key="2">
    <source>
        <dbReference type="EMBL" id="KAL3746011.1"/>
    </source>
</evidence>
<keyword evidence="3" id="KW-1185">Reference proteome</keyword>